<feature type="compositionally biased region" description="Acidic residues" evidence="1">
    <location>
        <begin position="1682"/>
        <end position="1706"/>
    </location>
</feature>
<feature type="region of interest" description="Disordered" evidence="1">
    <location>
        <begin position="1536"/>
        <end position="1604"/>
    </location>
</feature>
<feature type="compositionally biased region" description="Polar residues" evidence="1">
    <location>
        <begin position="1233"/>
        <end position="1244"/>
    </location>
</feature>
<dbReference type="InterPro" id="IPR023346">
    <property type="entry name" value="Lysozyme-like_dom_sf"/>
</dbReference>
<dbReference type="InterPro" id="IPR008258">
    <property type="entry name" value="Transglycosylase_SLT_dom_1"/>
</dbReference>
<evidence type="ECO:0000313" key="6">
    <source>
        <dbReference type="Proteomes" id="UP000501705"/>
    </source>
</evidence>
<dbReference type="SUPFAM" id="SSF53955">
    <property type="entry name" value="Lysozyme-like"/>
    <property type="match status" value="1"/>
</dbReference>
<dbReference type="NCBIfam" id="TIGR01760">
    <property type="entry name" value="tape_meas_TP901"/>
    <property type="match status" value="1"/>
</dbReference>
<feature type="region of interest" description="Disordered" evidence="1">
    <location>
        <begin position="1650"/>
        <end position="1772"/>
    </location>
</feature>
<reference evidence="5 6" key="1">
    <citation type="journal article" date="2019" name="ACS Chem. Biol.">
        <title>Identification and Mobilization of a Cryptic Antibiotic Biosynthesis Gene Locus from a Human-Pathogenic Nocardia Isolate.</title>
        <authorList>
            <person name="Herisse M."/>
            <person name="Ishida K."/>
            <person name="Porter J.L."/>
            <person name="Howden B."/>
            <person name="Hertweck C."/>
            <person name="Stinear T.P."/>
            <person name="Pidot S.J."/>
        </authorList>
    </citation>
    <scope>NUCLEOTIDE SEQUENCE [LARGE SCALE GENOMIC DNA]</scope>
    <source>
        <strain evidence="5 6">AUSMDU00024985</strain>
    </source>
</reference>
<feature type="transmembrane region" description="Helical" evidence="2">
    <location>
        <begin position="820"/>
        <end position="846"/>
    </location>
</feature>
<evidence type="ECO:0000256" key="1">
    <source>
        <dbReference type="SAM" id="MobiDB-lite"/>
    </source>
</evidence>
<dbReference type="InterPro" id="IPR010090">
    <property type="entry name" value="Phage_tape_meas"/>
</dbReference>
<feature type="region of interest" description="Disordered" evidence="1">
    <location>
        <begin position="1233"/>
        <end position="1252"/>
    </location>
</feature>
<dbReference type="EMBL" id="CP046171">
    <property type="protein sequence ID" value="QIS06754.1"/>
    <property type="molecule type" value="Genomic_DNA"/>
</dbReference>
<name>A0A6G9Y0R0_NOCBR</name>
<feature type="domain" description="Phage tail tape measure protein" evidence="4">
    <location>
        <begin position="225"/>
        <end position="415"/>
    </location>
</feature>
<keyword evidence="2" id="KW-1133">Transmembrane helix</keyword>
<dbReference type="Gene3D" id="1.10.530.10">
    <property type="match status" value="1"/>
</dbReference>
<feature type="compositionally biased region" description="Basic and acidic residues" evidence="1">
    <location>
        <begin position="1547"/>
        <end position="1565"/>
    </location>
</feature>
<proteinExistence type="predicted"/>
<keyword evidence="2" id="KW-0812">Transmembrane</keyword>
<dbReference type="Pfam" id="PF01464">
    <property type="entry name" value="SLT"/>
    <property type="match status" value="1"/>
</dbReference>
<evidence type="ECO:0000256" key="2">
    <source>
        <dbReference type="SAM" id="Phobius"/>
    </source>
</evidence>
<sequence length="1871" mass="196572">MAGYGGVWMDIIPRLDMAVVDKLFGNASRRASRASDEMARAFAGQNVFAPATTQLDRYVARMETQMRAANAVMDRASERQVAALDRVAVAERRLEAARARSTEILARNGATSASYLSSLAAQERATRNLAAAQRELTAGNAAVVTATRGVDEAARRQAEANTAAAAAAGRFSAAAAKTTAVVGVGMAAALIIGANKAADLNQQLNLLVSGAGESHDNLELLRDGVLDLQSTWGASAKSQADALLLIERAGFHGADALKVLTAGVQASKAEGSNLSTVVHQLTTTMKDFHVPITQVNEAMSASVAAAAISKTTLEDYAAAIGTVEAVAASAGMNLSGLNAAFSVMTQHGLTAQNAAQNIRHAILTLQSPQGPQRDALGQFGISVTELQAGLADPNRQLGGTMQMIQDAIDKATDPATGRVRLDPQKMSKDASKSLAAQYENLNPFQRKIADRFSGQGEVSDKSFRAIVSKLGGEDQARLTQWFTAFQKLHGVNSALRKGMNPDLSVQQAQKLLFGDQPTLQVANNIVGKYFPEYQRSFAHMEDESHNEPDGTVKGANESQQSLNAQLANLKGSINSVLTDLGQSSQGPLTSFVKGLSSSVQMLRRHETAVQTLTVAAIGAGTALLLIKAGNGIAGLFGAGEGAFGALLRRGVVAGGRGIGSGVAATGRGIGGATAAIGRGAASVGSGLADYWAWNARPRAEAARGTASRAVGNVGSTVSGWATAGAQAAAAGVSAASNAMGRLVGALRTGATSAATSIASISRGIVALGVSMAANLKTAVVTGFINAWSGIRTVTVAITQMTIAQRIAAASTRAWAAAQALLNLAFSPVGLIVIGVAALVAGLIYAYKHSETFRNIVDAAIRAVGAAFQFVWDEVLRPWFENLKRIVLDVWSFVQHYFGFWKNLLTGDFSGAWSHARGMVSAAVDGIKTVLSGLGAVIKALYSVTLKPTVDAVGRALTGMRNFFSRTVDAVRSQWSKLQEITAKPVRWIIQHVYDRGVRPLWNRIDKVFGGGHQLPEIKFEAAGGGIWPGSGIAHGDKAVWTGPGVIPGYKPGHDEVNARLSPGESVLTPEATRELGPSTIMALNRKSGRRSANDAAGMPIHAAGGFLGGVSDFLDSAWDKVADAGAFTARLSANPAATIKSLFAGTMREATATPGEQSQWRRMLVDIPRRFVAHAVQTAANWNGLRGNGNASTPFTGSGDLDGWITQAMAFAGVDPGHWGPGLRTLIMRESGGNPNARNDTDINAANGDPSRGLMQTIGATFDRYHDERLSPNIYDPVANIVAGIRYIQARYGDIDNVQQANPNLPPKGYEGGGVVGEISDKKRSDGPDRTALDRAHAWLNSVLGTPYQLGGLDCSMLISGIYQSLLGRDPNRRAFNTMSDFLSLGFKKGLGGIFSIGVLPKPGAAGHMAATFDGLPVETSGTGGRAMMGAGATGADGSLFTTHYYLPGSLFSPPYTGAGARPGQGQAQANKLDERSGKLRAQVEKAKEQERAATESAAKHDKVAEDALADAARYDANAAEALLPSDRQRSIELASKARERARKARTAADKARDKAAKARQRAEDTTVQADQADQDSRTARTAPERPEDTDSRNSADANRLLTPREAGERIGGILVDGLLETFGLEDTVFADPNKSYLLRVGNAILNPFAKVPKNRGDSTDRSGSGPDSDDYDSGDYRQDDPSEDYPVDDEPDDYLSIDPGDDLTDEPATGWDGSPEDDEPLDPGPDVPSQADTEEHPSLGSFPRPQWLPGVGETTPLAPTSPTQPKPSLGGTLAELLGVKPPQVHDQGGYLMPGLTLVNNATGIPEPVLAPREKDNLTAIARMGIGANLSAPAKSWVHIENYHQGSNQDGHAAGRQIAREMNAYIGGGSR</sequence>
<feature type="compositionally biased region" description="Low complexity" evidence="1">
    <location>
        <begin position="1458"/>
        <end position="1470"/>
    </location>
</feature>
<gene>
    <name evidence="5" type="ORF">F5X71_34585</name>
</gene>
<feature type="region of interest" description="Disordered" evidence="1">
    <location>
        <begin position="1457"/>
        <end position="1503"/>
    </location>
</feature>
<evidence type="ECO:0000313" key="5">
    <source>
        <dbReference type="EMBL" id="QIS06754.1"/>
    </source>
</evidence>
<dbReference type="Pfam" id="PF10145">
    <property type="entry name" value="PhageMin_Tail"/>
    <property type="match status" value="1"/>
</dbReference>
<organism evidence="5 6">
    <name type="scientific">Nocardia brasiliensis</name>
    <dbReference type="NCBI Taxonomy" id="37326"/>
    <lineage>
        <taxon>Bacteria</taxon>
        <taxon>Bacillati</taxon>
        <taxon>Actinomycetota</taxon>
        <taxon>Actinomycetes</taxon>
        <taxon>Mycobacteriales</taxon>
        <taxon>Nocardiaceae</taxon>
        <taxon>Nocardia</taxon>
    </lineage>
</organism>
<evidence type="ECO:0000259" key="3">
    <source>
        <dbReference type="Pfam" id="PF01464"/>
    </source>
</evidence>
<keyword evidence="2" id="KW-0472">Membrane</keyword>
<dbReference type="Proteomes" id="UP000501705">
    <property type="component" value="Chromosome"/>
</dbReference>
<feature type="compositionally biased region" description="Basic and acidic residues" evidence="1">
    <location>
        <begin position="1472"/>
        <end position="1503"/>
    </location>
</feature>
<dbReference type="RefSeq" id="WP_167465769.1">
    <property type="nucleotide sequence ID" value="NZ_CP046171.1"/>
</dbReference>
<feature type="domain" description="Transglycosylase SLT" evidence="3">
    <location>
        <begin position="1214"/>
        <end position="1312"/>
    </location>
</feature>
<feature type="compositionally biased region" description="Basic and acidic residues" evidence="1">
    <location>
        <begin position="1575"/>
        <end position="1594"/>
    </location>
</feature>
<evidence type="ECO:0000259" key="4">
    <source>
        <dbReference type="Pfam" id="PF10145"/>
    </source>
</evidence>
<protein>
    <submittedName>
        <fullName evidence="5">Phage tail tape measure protein</fullName>
    </submittedName>
</protein>
<accession>A0A6G9Y0R0</accession>